<keyword evidence="2" id="KW-1185">Reference proteome</keyword>
<sequence length="166" mass="19347">MTRIKYSRFILIIFLFLFPFPKFGIAQQNKKNDSKKTAIKNMIDSQKFIFEAQSVTPLRGNFRNLTSSYDVTVSKDTMRSYLPYFGRAFNPPYNQTKSPLEFTSTKFSYSFSAHKKNAWNIIIKPKDNSEIQQYLFTVFDNGRASLNVTSISRDPISFNGFVREKQ</sequence>
<proteinExistence type="predicted"/>
<protein>
    <submittedName>
        <fullName evidence="1">DUF4251 domain-containing protein</fullName>
    </submittedName>
</protein>
<dbReference type="Gene3D" id="2.40.128.410">
    <property type="match status" value="1"/>
</dbReference>
<evidence type="ECO:0000313" key="1">
    <source>
        <dbReference type="EMBL" id="KAA9034511.1"/>
    </source>
</evidence>
<organism evidence="1 2">
    <name type="scientific">Ginsengibacter hankyongi</name>
    <dbReference type="NCBI Taxonomy" id="2607284"/>
    <lineage>
        <taxon>Bacteria</taxon>
        <taxon>Pseudomonadati</taxon>
        <taxon>Bacteroidota</taxon>
        <taxon>Chitinophagia</taxon>
        <taxon>Chitinophagales</taxon>
        <taxon>Chitinophagaceae</taxon>
        <taxon>Ginsengibacter</taxon>
    </lineage>
</organism>
<dbReference type="AlphaFoldDB" id="A0A5J5IC41"/>
<gene>
    <name evidence="1" type="ORF">FW778_22000</name>
</gene>
<name>A0A5J5IC41_9BACT</name>
<dbReference type="InterPro" id="IPR025347">
    <property type="entry name" value="DUF4251"/>
</dbReference>
<dbReference type="RefSeq" id="WP_150417058.1">
    <property type="nucleotide sequence ID" value="NZ_VYQF01000014.1"/>
</dbReference>
<accession>A0A5J5IC41</accession>
<dbReference type="EMBL" id="VYQF01000014">
    <property type="protein sequence ID" value="KAA9034511.1"/>
    <property type="molecule type" value="Genomic_DNA"/>
</dbReference>
<dbReference type="Proteomes" id="UP000326903">
    <property type="component" value="Unassembled WGS sequence"/>
</dbReference>
<dbReference type="Pfam" id="PF14059">
    <property type="entry name" value="DUF4251"/>
    <property type="match status" value="1"/>
</dbReference>
<evidence type="ECO:0000313" key="2">
    <source>
        <dbReference type="Proteomes" id="UP000326903"/>
    </source>
</evidence>
<reference evidence="1 2" key="1">
    <citation type="submission" date="2019-09" db="EMBL/GenBank/DDBJ databases">
        <title>Draft genome sequence of Ginsengibacter sp. BR5-29.</title>
        <authorList>
            <person name="Im W.-T."/>
        </authorList>
    </citation>
    <scope>NUCLEOTIDE SEQUENCE [LARGE SCALE GENOMIC DNA]</scope>
    <source>
        <strain evidence="1 2">BR5-29</strain>
    </source>
</reference>
<comment type="caution">
    <text evidence="1">The sequence shown here is derived from an EMBL/GenBank/DDBJ whole genome shotgun (WGS) entry which is preliminary data.</text>
</comment>